<evidence type="ECO:0000256" key="12">
    <source>
        <dbReference type="RuleBase" id="RU000688"/>
    </source>
</evidence>
<dbReference type="FunFam" id="1.20.1070.10:FF:000211">
    <property type="entry name" value="Melanocyte-stimulating hormone receptor"/>
    <property type="match status" value="1"/>
</dbReference>
<dbReference type="InterPro" id="IPR000276">
    <property type="entry name" value="GPCR_Rhodpsn"/>
</dbReference>
<evidence type="ECO:0000256" key="2">
    <source>
        <dbReference type="ARBA" id="ARBA00020454"/>
    </source>
</evidence>
<dbReference type="InterPro" id="IPR000761">
    <property type="entry name" value="MSH_rcpt"/>
</dbReference>
<dbReference type="InterPro" id="IPR017452">
    <property type="entry name" value="GPCR_Rhodpsn_7TM"/>
</dbReference>
<dbReference type="PANTHER" id="PTHR22750">
    <property type="entry name" value="G-PROTEIN COUPLED RECEPTOR"/>
    <property type="match status" value="1"/>
</dbReference>
<dbReference type="Gene3D" id="1.20.1070.10">
    <property type="entry name" value="Rhodopsin 7-helix transmembrane proteins"/>
    <property type="match status" value="1"/>
</dbReference>
<evidence type="ECO:0000256" key="4">
    <source>
        <dbReference type="ARBA" id="ARBA00022692"/>
    </source>
</evidence>
<organism evidence="15 16">
    <name type="scientific">Bucco capensis</name>
    <name type="common">collared puffbird</name>
    <dbReference type="NCBI Taxonomy" id="135168"/>
    <lineage>
        <taxon>Eukaryota</taxon>
        <taxon>Metazoa</taxon>
        <taxon>Chordata</taxon>
        <taxon>Craniata</taxon>
        <taxon>Vertebrata</taxon>
        <taxon>Euteleostomi</taxon>
        <taxon>Archelosauria</taxon>
        <taxon>Archosauria</taxon>
        <taxon>Dinosauria</taxon>
        <taxon>Saurischia</taxon>
        <taxon>Theropoda</taxon>
        <taxon>Coelurosauria</taxon>
        <taxon>Aves</taxon>
        <taxon>Neognathae</taxon>
        <taxon>Neoaves</taxon>
        <taxon>Telluraves</taxon>
        <taxon>Coraciimorphae</taxon>
        <taxon>Piciformes</taxon>
        <taxon>Bucconidae</taxon>
        <taxon>Bucco</taxon>
    </lineage>
</organism>
<dbReference type="Proteomes" id="UP000534107">
    <property type="component" value="Unassembled WGS sequence"/>
</dbReference>
<keyword evidence="8 12" id="KW-0675">Receptor</keyword>
<feature type="transmembrane region" description="Helical" evidence="13">
    <location>
        <begin position="233"/>
        <end position="261"/>
    </location>
</feature>
<feature type="transmembrane region" description="Helical" evidence="13">
    <location>
        <begin position="273"/>
        <end position="297"/>
    </location>
</feature>
<accession>A0A7K9HQ95</accession>
<proteinExistence type="inferred from homology"/>
<dbReference type="PROSITE" id="PS50262">
    <property type="entry name" value="G_PROTEIN_RECEP_F1_2"/>
    <property type="match status" value="1"/>
</dbReference>
<dbReference type="SMART" id="SM01381">
    <property type="entry name" value="7TM_GPCR_Srsx"/>
    <property type="match status" value="1"/>
</dbReference>
<evidence type="ECO:0000256" key="7">
    <source>
        <dbReference type="ARBA" id="ARBA00023136"/>
    </source>
</evidence>
<dbReference type="Pfam" id="PF00001">
    <property type="entry name" value="7tm_1"/>
    <property type="match status" value="2"/>
</dbReference>
<sequence length="314" mass="35587">MSTLSSLRLLREPWNASEGNQSNATARTSSTWCQGLDIPNELFLALGLVSLVENLLVVAAILKNRNLHSPTYYFICCLAVSDMLVSISNLVETCFLLLLEHGVLEARASVIRHMDNIIDLLICSSVLSSLSFLGVIAVDRYITIFYALRYHSIMTLQRAVVTMATIWLASTISSTIFVTYCHSNAILLCLIGFFLFMLALMLVLYIHMFTLARHHLRSISSQQKQPTVYRGSNLKGAVTLTILLGVFFICWAPFFFHLILIVTCPTNPFCTCFFSYFNLFHILIICNSLIDPLIYAFRSRELRRTLREVILCSW</sequence>
<keyword evidence="3 13" id="KW-1003">Cell membrane</keyword>
<feature type="domain" description="G-protein coupled receptors family 1 profile" evidence="14">
    <location>
        <begin position="53"/>
        <end position="295"/>
    </location>
</feature>
<keyword evidence="5 13" id="KW-1133">Transmembrane helix</keyword>
<evidence type="ECO:0000256" key="8">
    <source>
        <dbReference type="ARBA" id="ARBA00023170"/>
    </source>
</evidence>
<feature type="transmembrane region" description="Helical" evidence="13">
    <location>
        <begin position="159"/>
        <end position="179"/>
    </location>
</feature>
<feature type="transmembrane region" description="Helical" evidence="13">
    <location>
        <begin position="118"/>
        <end position="138"/>
    </location>
</feature>
<dbReference type="GO" id="GO:0005886">
    <property type="term" value="C:plasma membrane"/>
    <property type="evidence" value="ECO:0007669"/>
    <property type="project" value="UniProtKB-SubCell"/>
</dbReference>
<dbReference type="PROSITE" id="PS00237">
    <property type="entry name" value="G_PROTEIN_RECEP_F1_1"/>
    <property type="match status" value="1"/>
</dbReference>
<evidence type="ECO:0000256" key="1">
    <source>
        <dbReference type="ARBA" id="ARBA00004651"/>
    </source>
</evidence>
<dbReference type="EMBL" id="VWZO01010833">
    <property type="protein sequence ID" value="NXH16003.1"/>
    <property type="molecule type" value="Genomic_DNA"/>
</dbReference>
<evidence type="ECO:0000256" key="13">
    <source>
        <dbReference type="RuleBase" id="RU361244"/>
    </source>
</evidence>
<keyword evidence="7 13" id="KW-0472">Membrane</keyword>
<evidence type="ECO:0000256" key="6">
    <source>
        <dbReference type="ARBA" id="ARBA00023040"/>
    </source>
</evidence>
<evidence type="ECO:0000256" key="5">
    <source>
        <dbReference type="ARBA" id="ARBA00022989"/>
    </source>
</evidence>
<keyword evidence="6 12" id="KW-0297">G-protein coupled receptor</keyword>
<comment type="similarity">
    <text evidence="12">Belongs to the G-protein coupled receptor 1 family.</text>
</comment>
<evidence type="ECO:0000256" key="9">
    <source>
        <dbReference type="ARBA" id="ARBA00023180"/>
    </source>
</evidence>
<dbReference type="PRINTS" id="PR00536">
    <property type="entry name" value="MELNOCYTESHR"/>
</dbReference>
<feature type="transmembrane region" description="Helical" evidence="13">
    <location>
        <begin position="74"/>
        <end position="98"/>
    </location>
</feature>
<evidence type="ECO:0000256" key="11">
    <source>
        <dbReference type="ARBA" id="ARBA00031491"/>
    </source>
</evidence>
<dbReference type="PRINTS" id="PR00237">
    <property type="entry name" value="GPCRRHODOPSN"/>
</dbReference>
<feature type="transmembrane region" description="Helical" evidence="13">
    <location>
        <begin position="185"/>
        <end position="212"/>
    </location>
</feature>
<reference evidence="15 16" key="1">
    <citation type="submission" date="2019-09" db="EMBL/GenBank/DDBJ databases">
        <title>Bird 10,000 Genomes (B10K) Project - Family phase.</title>
        <authorList>
            <person name="Zhang G."/>
        </authorList>
    </citation>
    <scope>NUCLEOTIDE SEQUENCE [LARGE SCALE GENOMIC DNA]</scope>
    <source>
        <strain evidence="15">B10K-DU-001-16</strain>
        <tissue evidence="15">Muscle</tissue>
    </source>
</reference>
<dbReference type="OrthoDB" id="5970330at2759"/>
<dbReference type="SUPFAM" id="SSF81321">
    <property type="entry name" value="Family A G protein-coupled receptor-like"/>
    <property type="match status" value="1"/>
</dbReference>
<evidence type="ECO:0000313" key="16">
    <source>
        <dbReference type="Proteomes" id="UP000534107"/>
    </source>
</evidence>
<comment type="caution">
    <text evidence="15">The sequence shown here is derived from an EMBL/GenBank/DDBJ whole genome shotgun (WGS) entry which is preliminary data.</text>
</comment>
<feature type="non-terminal residue" evidence="15">
    <location>
        <position position="1"/>
    </location>
</feature>
<dbReference type="GO" id="GO:0010468">
    <property type="term" value="P:regulation of gene expression"/>
    <property type="evidence" value="ECO:0007669"/>
    <property type="project" value="UniProtKB-ARBA"/>
</dbReference>
<comment type="function">
    <text evidence="13">Receptor for MSH (alpha, beta and gamma) and ACTH. The activity of this receptor is mediated by G proteins which activate adenylate cyclase.</text>
</comment>
<dbReference type="InterPro" id="IPR001671">
    <property type="entry name" value="Melcrt_ACTH_rcpt"/>
</dbReference>
<keyword evidence="10 12" id="KW-0807">Transducer</keyword>
<keyword evidence="4 12" id="KW-0812">Transmembrane</keyword>
<evidence type="ECO:0000313" key="15">
    <source>
        <dbReference type="EMBL" id="NXH16003.1"/>
    </source>
</evidence>
<evidence type="ECO:0000256" key="3">
    <source>
        <dbReference type="ARBA" id="ARBA00022475"/>
    </source>
</evidence>
<protein>
    <recommendedName>
        <fullName evidence="2 13">Melanocyte-stimulating hormone receptor</fullName>
        <shortName evidence="13">MSH-R</shortName>
    </recommendedName>
    <alternativeName>
        <fullName evidence="11 13">Melanocortin receptor 1</fullName>
    </alternativeName>
</protein>
<evidence type="ECO:0000259" key="14">
    <source>
        <dbReference type="PROSITE" id="PS50262"/>
    </source>
</evidence>
<keyword evidence="16" id="KW-1185">Reference proteome</keyword>
<name>A0A7K9HQ95_9PICI</name>
<dbReference type="PRINTS" id="PR00534">
    <property type="entry name" value="MCRFAMILY"/>
</dbReference>
<comment type="subcellular location">
    <subcellularLocation>
        <location evidence="1 13">Cell membrane</location>
        <topology evidence="1 13">Multi-pass membrane protein</topology>
    </subcellularLocation>
</comment>
<dbReference type="AlphaFoldDB" id="A0A7K9HQ95"/>
<feature type="non-terminal residue" evidence="15">
    <location>
        <position position="314"/>
    </location>
</feature>
<feature type="transmembrane region" description="Helical" evidence="13">
    <location>
        <begin position="42"/>
        <end position="62"/>
    </location>
</feature>
<keyword evidence="9" id="KW-0325">Glycoprotein</keyword>
<evidence type="ECO:0000256" key="10">
    <source>
        <dbReference type="ARBA" id="ARBA00023224"/>
    </source>
</evidence>
<dbReference type="GO" id="GO:0004980">
    <property type="term" value="F:melanocyte-stimulating hormone receptor activity"/>
    <property type="evidence" value="ECO:0007669"/>
    <property type="project" value="UniProtKB-UniRule"/>
</dbReference>
<gene>
    <name evidence="15" type="primary">Mc1r</name>
    <name evidence="15" type="ORF">BUCCAP_R13582</name>
</gene>